<evidence type="ECO:0000256" key="19">
    <source>
        <dbReference type="ARBA" id="ARBA00029943"/>
    </source>
</evidence>
<evidence type="ECO:0000256" key="17">
    <source>
        <dbReference type="ARBA" id="ARBA00023211"/>
    </source>
</evidence>
<dbReference type="NCBIfam" id="TIGR02778">
    <property type="entry name" value="ligD_pol"/>
    <property type="match status" value="1"/>
</dbReference>
<keyword evidence="17" id="KW-0464">Manganese</keyword>
<dbReference type="InterPro" id="IPR014143">
    <property type="entry name" value="NHEJ_ligase_prk"/>
</dbReference>
<dbReference type="InterPro" id="IPR014145">
    <property type="entry name" value="LigD_pol_dom"/>
</dbReference>
<keyword evidence="14" id="KW-0238">DNA-binding</keyword>
<dbReference type="InterPro" id="IPR033651">
    <property type="entry name" value="PaeLigD_Pol-like"/>
</dbReference>
<keyword evidence="10" id="KW-0378">Hydrolase</keyword>
<keyword evidence="15" id="KW-0233">DNA recombination</keyword>
<evidence type="ECO:0000313" key="24">
    <source>
        <dbReference type="Proteomes" id="UP001595593"/>
    </source>
</evidence>
<dbReference type="RefSeq" id="WP_379599862.1">
    <property type="nucleotide sequence ID" value="NZ_JBHRTN010000029.1"/>
</dbReference>
<dbReference type="NCBIfam" id="TIGR02779">
    <property type="entry name" value="NHEJ_ligase_lig"/>
    <property type="match status" value="1"/>
</dbReference>
<evidence type="ECO:0000256" key="20">
    <source>
        <dbReference type="ARBA" id="ARBA00034003"/>
    </source>
</evidence>
<evidence type="ECO:0000256" key="1">
    <source>
        <dbReference type="ARBA" id="ARBA00001936"/>
    </source>
</evidence>
<dbReference type="InterPro" id="IPR052171">
    <property type="entry name" value="NHEJ_LigD"/>
</dbReference>
<evidence type="ECO:0000256" key="15">
    <source>
        <dbReference type="ARBA" id="ARBA00023172"/>
    </source>
</evidence>
<dbReference type="EC" id="6.5.1.1" evidence="2"/>
<dbReference type="Pfam" id="PF01068">
    <property type="entry name" value="DNA_ligase_A_M"/>
    <property type="match status" value="1"/>
</dbReference>
<dbReference type="SUPFAM" id="SSF56091">
    <property type="entry name" value="DNA ligase/mRNA capping enzyme, catalytic domain"/>
    <property type="match status" value="1"/>
</dbReference>
<dbReference type="CDD" id="cd04862">
    <property type="entry name" value="PaeLigD_Pol_like"/>
    <property type="match status" value="1"/>
</dbReference>
<dbReference type="NCBIfam" id="TIGR02776">
    <property type="entry name" value="NHEJ_ligase_prk"/>
    <property type="match status" value="1"/>
</dbReference>
<evidence type="ECO:0000256" key="13">
    <source>
        <dbReference type="ARBA" id="ARBA00022932"/>
    </source>
</evidence>
<comment type="caution">
    <text evidence="23">The sequence shown here is derived from an EMBL/GenBank/DDBJ whole genome shotgun (WGS) entry which is preliminary data.</text>
</comment>
<dbReference type="PROSITE" id="PS50160">
    <property type="entry name" value="DNA_LIGASE_A3"/>
    <property type="match status" value="1"/>
</dbReference>
<keyword evidence="4" id="KW-0808">Transferase</keyword>
<evidence type="ECO:0000256" key="7">
    <source>
        <dbReference type="ARBA" id="ARBA00022723"/>
    </source>
</evidence>
<evidence type="ECO:0000259" key="22">
    <source>
        <dbReference type="PROSITE" id="PS50160"/>
    </source>
</evidence>
<dbReference type="Pfam" id="PF21686">
    <property type="entry name" value="LigD_Prim-Pol"/>
    <property type="match status" value="1"/>
</dbReference>
<dbReference type="Gene3D" id="3.90.920.10">
    <property type="entry name" value="DNA primase, PRIM domain"/>
    <property type="match status" value="1"/>
</dbReference>
<sequence>MASGASATTTLDTYRRRRDFSRTNEPSGQRSRVSRGKQLRFVVQKHDASRLHFDFRLELDGALKSWAVTRGPSLDPGDKRLAVQVEDHPLDYASFEGTIPKGEYGGGTVMLWDRGHWHSDDADPGAALAAGKLKFHLRGERMTGGWTLVRMRSRKGEKQPQWLLIKEKDEAARPGEGTALIDAEQSSIVSGRSMAEIAGAQKPARATARTVRRASGAPPFLAPQLCTSATVAPSGSEWVHEVKLDGYRLQACISGGRAKLLTRNGLDWTKRFPDTAAALAELPDAVLDGELIATDAEGHPDFAALIAAMERGRTEELRYMAFDLLRQGNQDLRAEPLLARKAALRDLIETAPREVADRLGYVEHFEAAGAAILNSACRMGLEGIVSKQADAPYTAGRGGSWVKTKCRGNDEFVVGGHGTGPKGNLTLLLGAWREGELVYLGRVGSGISGDRARELSRRMKALGREEPPFGRGLDSADRRKARWVEPRLVAEVDYAGWTGDGRIRQASFKGLREDKPAEEVHPPGPLAGQAPTRSRKSGNSVAGIRLSNPDKILWPEEAVTKRDLAEYYAAVGPRLLDYAGHRMVALLRAPDGIGEQRFLQRHPGPGSSALLQRVALKGEARPFLAVESVEALVALAQSGVLEIHPGGASTRDLEHPDRLVFDLDPDEGLAFSHVVEAAQELKDRLEALKLAAFVKTTGGKGLHVVVPLHPRADWAEAKGFCHALCAVMAEEAPRRYTTNLAKKARKGRLFLDYLRNDRTATAVAAWSPRARAGATVSVPLGWSELTPRLDPRHYTLATVPARLNHPDPWSGYEAAARPLPRLSAKQRGKRP</sequence>
<evidence type="ECO:0000256" key="18">
    <source>
        <dbReference type="ARBA" id="ARBA00023268"/>
    </source>
</evidence>
<organism evidence="23 24">
    <name type="scientific">Teichococcus globiformis</name>
    <dbReference type="NCBI Taxonomy" id="2307229"/>
    <lineage>
        <taxon>Bacteria</taxon>
        <taxon>Pseudomonadati</taxon>
        <taxon>Pseudomonadota</taxon>
        <taxon>Alphaproteobacteria</taxon>
        <taxon>Acetobacterales</taxon>
        <taxon>Roseomonadaceae</taxon>
        <taxon>Roseomonas</taxon>
    </lineage>
</organism>
<comment type="catalytic activity">
    <reaction evidence="20">
        <text>ATP + (deoxyribonucleotide)n-3'-hydroxyl + 5'-phospho-(deoxyribonucleotide)m = (deoxyribonucleotide)n+m + AMP + diphosphate.</text>
        <dbReference type="EC" id="6.5.1.1"/>
    </reaction>
</comment>
<feature type="region of interest" description="Disordered" evidence="21">
    <location>
        <begin position="513"/>
        <end position="543"/>
    </location>
</feature>
<dbReference type="Gene3D" id="3.30.1490.70">
    <property type="match status" value="1"/>
</dbReference>
<evidence type="ECO:0000256" key="9">
    <source>
        <dbReference type="ARBA" id="ARBA00022763"/>
    </source>
</evidence>
<dbReference type="NCBIfam" id="NF004628">
    <property type="entry name" value="PRK05972.1"/>
    <property type="match status" value="1"/>
</dbReference>
<evidence type="ECO:0000256" key="16">
    <source>
        <dbReference type="ARBA" id="ARBA00023204"/>
    </source>
</evidence>
<dbReference type="Gene3D" id="3.30.470.30">
    <property type="entry name" value="DNA ligase/mRNA capping enzyme"/>
    <property type="match status" value="1"/>
</dbReference>
<keyword evidence="7" id="KW-0479">Metal-binding</keyword>
<protein>
    <recommendedName>
        <fullName evidence="2">DNA ligase (ATP)</fullName>
        <ecNumber evidence="2">6.5.1.1</ecNumber>
    </recommendedName>
    <alternativeName>
        <fullName evidence="19">NHEJ DNA polymerase</fullName>
    </alternativeName>
</protein>
<proteinExistence type="predicted"/>
<dbReference type="InterPro" id="IPR012340">
    <property type="entry name" value="NA-bd_OB-fold"/>
</dbReference>
<name>A0ABV7GC16_9PROT</name>
<comment type="cofactor">
    <cofactor evidence="1">
        <name>Mn(2+)</name>
        <dbReference type="ChEBI" id="CHEBI:29035"/>
    </cofactor>
</comment>
<dbReference type="NCBIfam" id="TIGR02777">
    <property type="entry name" value="LigD_PE_dom"/>
    <property type="match status" value="1"/>
</dbReference>
<evidence type="ECO:0000256" key="2">
    <source>
        <dbReference type="ARBA" id="ARBA00012727"/>
    </source>
</evidence>
<dbReference type="PANTHER" id="PTHR42705:SF2">
    <property type="entry name" value="BIFUNCTIONAL NON-HOMOLOGOUS END JOINING PROTEIN LIGD"/>
    <property type="match status" value="1"/>
</dbReference>
<evidence type="ECO:0000256" key="8">
    <source>
        <dbReference type="ARBA" id="ARBA00022741"/>
    </source>
</evidence>
<evidence type="ECO:0000256" key="10">
    <source>
        <dbReference type="ARBA" id="ARBA00022801"/>
    </source>
</evidence>
<keyword evidence="6" id="KW-0540">Nuclease</keyword>
<evidence type="ECO:0000256" key="21">
    <source>
        <dbReference type="SAM" id="MobiDB-lite"/>
    </source>
</evidence>
<dbReference type="Pfam" id="PF13298">
    <property type="entry name" value="LigD_N"/>
    <property type="match status" value="1"/>
</dbReference>
<keyword evidence="3 23" id="KW-0436">Ligase</keyword>
<evidence type="ECO:0000256" key="3">
    <source>
        <dbReference type="ARBA" id="ARBA00022598"/>
    </source>
</evidence>
<dbReference type="InterPro" id="IPR012309">
    <property type="entry name" value="DNA_ligase_ATP-dep_C"/>
</dbReference>
<dbReference type="CDD" id="cd07906">
    <property type="entry name" value="Adenylation_DNA_ligase_LigD_LigC"/>
    <property type="match status" value="1"/>
</dbReference>
<dbReference type="InterPro" id="IPR014146">
    <property type="entry name" value="LigD_ligase_dom"/>
</dbReference>
<feature type="domain" description="ATP-dependent DNA ligase family profile" evidence="22">
    <location>
        <begin position="310"/>
        <end position="456"/>
    </location>
</feature>
<dbReference type="CDD" id="cd07971">
    <property type="entry name" value="OBF_DNA_ligase_LigD"/>
    <property type="match status" value="1"/>
</dbReference>
<keyword evidence="13" id="KW-0239">DNA-directed DNA polymerase</keyword>
<dbReference type="InterPro" id="IPR014144">
    <property type="entry name" value="LigD_PE_domain"/>
</dbReference>
<evidence type="ECO:0000256" key="14">
    <source>
        <dbReference type="ARBA" id="ARBA00023125"/>
    </source>
</evidence>
<evidence type="ECO:0000256" key="5">
    <source>
        <dbReference type="ARBA" id="ARBA00022695"/>
    </source>
</evidence>
<keyword evidence="18" id="KW-0511">Multifunctional enzyme</keyword>
<feature type="region of interest" description="Disordered" evidence="21">
    <location>
        <begin position="1"/>
        <end position="36"/>
    </location>
</feature>
<keyword evidence="5" id="KW-0548">Nucleotidyltransferase</keyword>
<reference evidence="24" key="1">
    <citation type="journal article" date="2019" name="Int. J. Syst. Evol. Microbiol.">
        <title>The Global Catalogue of Microorganisms (GCM) 10K type strain sequencing project: providing services to taxonomists for standard genome sequencing and annotation.</title>
        <authorList>
            <consortium name="The Broad Institute Genomics Platform"/>
            <consortium name="The Broad Institute Genome Sequencing Center for Infectious Disease"/>
            <person name="Wu L."/>
            <person name="Ma J."/>
        </authorList>
    </citation>
    <scope>NUCLEOTIDE SEQUENCE [LARGE SCALE GENOMIC DNA]</scope>
    <source>
        <strain evidence="24">KCTC 52094</strain>
    </source>
</reference>
<keyword evidence="11" id="KW-0269">Exonuclease</keyword>
<keyword evidence="24" id="KW-1185">Reference proteome</keyword>
<dbReference type="Proteomes" id="UP001595593">
    <property type="component" value="Unassembled WGS sequence"/>
</dbReference>
<evidence type="ECO:0000256" key="6">
    <source>
        <dbReference type="ARBA" id="ARBA00022722"/>
    </source>
</evidence>
<dbReference type="PANTHER" id="PTHR42705">
    <property type="entry name" value="BIFUNCTIONAL NON-HOMOLOGOUS END JOINING PROTEIN LIGD"/>
    <property type="match status" value="1"/>
</dbReference>
<gene>
    <name evidence="23" type="primary">ligD</name>
    <name evidence="23" type="ORF">ACFOD4_22025</name>
</gene>
<dbReference type="Gene3D" id="2.40.50.140">
    <property type="entry name" value="Nucleic acid-binding proteins"/>
    <property type="match status" value="1"/>
</dbReference>
<dbReference type="SUPFAM" id="SSF50249">
    <property type="entry name" value="Nucleic acid-binding proteins"/>
    <property type="match status" value="1"/>
</dbReference>
<keyword evidence="12" id="KW-0067">ATP-binding</keyword>
<dbReference type="GO" id="GO:0003910">
    <property type="term" value="F:DNA ligase (ATP) activity"/>
    <property type="evidence" value="ECO:0007669"/>
    <property type="project" value="UniProtKB-EC"/>
</dbReference>
<dbReference type="InterPro" id="IPR012310">
    <property type="entry name" value="DNA_ligase_ATP-dep_cent"/>
</dbReference>
<accession>A0ABV7GC16</accession>
<evidence type="ECO:0000256" key="12">
    <source>
        <dbReference type="ARBA" id="ARBA00022840"/>
    </source>
</evidence>
<evidence type="ECO:0000313" key="23">
    <source>
        <dbReference type="EMBL" id="MFC3127752.1"/>
    </source>
</evidence>
<dbReference type="Pfam" id="PF04679">
    <property type="entry name" value="DNA_ligase_A_C"/>
    <property type="match status" value="1"/>
</dbReference>
<dbReference type="EMBL" id="JBHRTN010000029">
    <property type="protein sequence ID" value="MFC3127752.1"/>
    <property type="molecule type" value="Genomic_DNA"/>
</dbReference>
<evidence type="ECO:0000256" key="4">
    <source>
        <dbReference type="ARBA" id="ARBA00022679"/>
    </source>
</evidence>
<keyword evidence="16" id="KW-0234">DNA repair</keyword>
<evidence type="ECO:0000256" key="11">
    <source>
        <dbReference type="ARBA" id="ARBA00022839"/>
    </source>
</evidence>
<keyword evidence="8" id="KW-0547">Nucleotide-binding</keyword>
<keyword evidence="9" id="KW-0227">DNA damage</keyword>